<reference evidence="7" key="1">
    <citation type="journal article" date="2020" name="Int. J. Syst. Evol. Microbiol.">
        <title>Aquipluma nitroreducens gen. nov. sp. nov., a novel facultatively anaerobic bacterium isolated from a freshwater lake.</title>
        <authorList>
            <person name="Watanabe M."/>
            <person name="Kojima H."/>
            <person name="Fukui M."/>
        </authorList>
    </citation>
    <scope>NUCLEOTIDE SEQUENCE</scope>
    <source>
        <strain evidence="7">MeG22</strain>
    </source>
</reference>
<protein>
    <submittedName>
        <fullName evidence="7">Tryptophanase</fullName>
    </submittedName>
</protein>
<dbReference type="InterPro" id="IPR001597">
    <property type="entry name" value="ArAA_b-elim_lyase/Thr_aldolase"/>
</dbReference>
<dbReference type="GO" id="GO:0016830">
    <property type="term" value="F:carbon-carbon lyase activity"/>
    <property type="evidence" value="ECO:0007669"/>
    <property type="project" value="InterPro"/>
</dbReference>
<dbReference type="PANTHER" id="PTHR32325">
    <property type="entry name" value="BETA-ELIMINATING LYASE-LIKE PROTEIN-RELATED"/>
    <property type="match status" value="1"/>
</dbReference>
<dbReference type="PIRSF" id="PIRSF001386">
    <property type="entry name" value="Trpase"/>
    <property type="match status" value="1"/>
</dbReference>
<evidence type="ECO:0000256" key="2">
    <source>
        <dbReference type="ARBA" id="ARBA00009721"/>
    </source>
</evidence>
<feature type="domain" description="Aromatic amino acid beta-eliminating lyase/threonine aldolase" evidence="6">
    <location>
        <begin position="61"/>
        <end position="433"/>
    </location>
</feature>
<dbReference type="GO" id="GO:0009072">
    <property type="term" value="P:aromatic amino acid metabolic process"/>
    <property type="evidence" value="ECO:0007669"/>
    <property type="project" value="InterPro"/>
</dbReference>
<dbReference type="Gene3D" id="3.40.640.10">
    <property type="entry name" value="Type I PLP-dependent aspartate aminotransferase-like (Major domain)"/>
    <property type="match status" value="1"/>
</dbReference>
<gene>
    <name evidence="7" type="ORF">AQPE_1860</name>
</gene>
<sequence>MENFEQLRTVKFYSGEVTPLEMHKVRVVQKLNLLPIEERKESIFGAGFNTFLLQNKDVYLDMLTDSGTNAMSDNQVAAMSVADDSYAGSASYTKLEKAISDVFNQKFFLPVHQGRAAEHIIAKSFCKPGTVVPMNYHFTTTKAHIEMMGSAVEEIYTDEALKTKSSFPFKGNMDINKLNRVIEKWGAENVAYIRFEAGTNLIGGQPFSMANLREVSAIAKTHGIMVLMDISLINENLYFIKVREEGYQNKPIKDILHEMLSYTDFSYFSGRKVSCTRGGGICTNNHDIYMKMRDWVPLYEGFLTYGGMSVREIEAMSVGLYETLDFNVISHSPTFIKYLVDSLDKRGIPVITPSGGLGCHLDAGQFLSHIPQTQYPAGALAAAMYICSGIRGMERGTISSVRDENGDDVLADVELLRLAFPRRVFTLSQIKYAEDRIQWLYDNRHLVGGLEWTEEPPVLRFFVGKLKPIGDWVEKLVAKFREDFGDSL</sequence>
<accession>A0A5K7S820</accession>
<keyword evidence="4" id="KW-0456">Lyase</keyword>
<dbReference type="PANTHER" id="PTHR32325:SF4">
    <property type="entry name" value="TRYPTOPHANASE"/>
    <property type="match status" value="1"/>
</dbReference>
<keyword evidence="3 5" id="KW-0663">Pyridoxal phosphate</keyword>
<dbReference type="SUPFAM" id="SSF53383">
    <property type="entry name" value="PLP-dependent transferases"/>
    <property type="match status" value="1"/>
</dbReference>
<comment type="cofactor">
    <cofactor evidence="1 5">
        <name>pyridoxal 5'-phosphate</name>
        <dbReference type="ChEBI" id="CHEBI:597326"/>
    </cofactor>
</comment>
<evidence type="ECO:0000256" key="4">
    <source>
        <dbReference type="ARBA" id="ARBA00023239"/>
    </source>
</evidence>
<feature type="modified residue" description="N6-(pyridoxal phosphate)lysine" evidence="5">
    <location>
        <position position="272"/>
    </location>
</feature>
<dbReference type="InterPro" id="IPR015421">
    <property type="entry name" value="PyrdxlP-dep_Trfase_major"/>
</dbReference>
<keyword evidence="8" id="KW-1185">Reference proteome</keyword>
<dbReference type="RefSeq" id="WP_318350682.1">
    <property type="nucleotide sequence ID" value="NZ_AP018694.1"/>
</dbReference>
<dbReference type="EMBL" id="AP018694">
    <property type="protein sequence ID" value="BBE17703.1"/>
    <property type="molecule type" value="Genomic_DNA"/>
</dbReference>
<dbReference type="Proteomes" id="UP001193389">
    <property type="component" value="Chromosome"/>
</dbReference>
<dbReference type="Gene3D" id="3.90.1150.10">
    <property type="entry name" value="Aspartate Aminotransferase, domain 1"/>
    <property type="match status" value="1"/>
</dbReference>
<dbReference type="NCBIfam" id="NF009709">
    <property type="entry name" value="PRK13238.1"/>
    <property type="match status" value="1"/>
</dbReference>
<dbReference type="InterPro" id="IPR015424">
    <property type="entry name" value="PyrdxlP-dep_Trfase"/>
</dbReference>
<evidence type="ECO:0000256" key="5">
    <source>
        <dbReference type="PIRSR" id="PIRSR611166-50"/>
    </source>
</evidence>
<dbReference type="InterPro" id="IPR015422">
    <property type="entry name" value="PyrdxlP-dep_Trfase_small"/>
</dbReference>
<evidence type="ECO:0000256" key="3">
    <source>
        <dbReference type="ARBA" id="ARBA00022898"/>
    </source>
</evidence>
<dbReference type="Pfam" id="PF01212">
    <property type="entry name" value="Beta_elim_lyase"/>
    <property type="match status" value="1"/>
</dbReference>
<dbReference type="InterPro" id="IPR011166">
    <property type="entry name" value="Beta-eliminating_lyase"/>
</dbReference>
<evidence type="ECO:0000313" key="7">
    <source>
        <dbReference type="EMBL" id="BBE17703.1"/>
    </source>
</evidence>
<evidence type="ECO:0000256" key="1">
    <source>
        <dbReference type="ARBA" id="ARBA00001933"/>
    </source>
</evidence>
<comment type="similarity">
    <text evidence="2">Belongs to the beta-eliminating lyase family.</text>
</comment>
<evidence type="ECO:0000313" key="8">
    <source>
        <dbReference type="Proteomes" id="UP001193389"/>
    </source>
</evidence>
<dbReference type="KEGG" id="anf:AQPE_1860"/>
<name>A0A5K7S820_9BACT</name>
<dbReference type="AlphaFoldDB" id="A0A5K7S820"/>
<evidence type="ECO:0000259" key="6">
    <source>
        <dbReference type="Pfam" id="PF01212"/>
    </source>
</evidence>
<proteinExistence type="inferred from homology"/>
<organism evidence="7 8">
    <name type="scientific">Aquipluma nitroreducens</name>
    <dbReference type="NCBI Taxonomy" id="2010828"/>
    <lineage>
        <taxon>Bacteria</taxon>
        <taxon>Pseudomonadati</taxon>
        <taxon>Bacteroidota</taxon>
        <taxon>Bacteroidia</taxon>
        <taxon>Marinilabiliales</taxon>
        <taxon>Prolixibacteraceae</taxon>
        <taxon>Aquipluma</taxon>
    </lineage>
</organism>